<evidence type="ECO:0000256" key="6">
    <source>
        <dbReference type="ARBA" id="ARBA00022747"/>
    </source>
</evidence>
<dbReference type="PANTHER" id="PTHR33841">
    <property type="entry name" value="DNA METHYLTRANSFERASE YEEA-RELATED"/>
    <property type="match status" value="1"/>
</dbReference>
<dbReference type="REBASE" id="380013">
    <property type="entry name" value="M.Kpn5047I"/>
</dbReference>
<gene>
    <name evidence="10" type="ORF">NCTC5047_04592</name>
</gene>
<evidence type="ECO:0000256" key="5">
    <source>
        <dbReference type="ARBA" id="ARBA00022691"/>
    </source>
</evidence>
<evidence type="ECO:0000256" key="7">
    <source>
        <dbReference type="ARBA" id="ARBA00047942"/>
    </source>
</evidence>
<dbReference type="EC" id="2.1.1.72" evidence="2"/>
<dbReference type="InterPro" id="IPR011639">
    <property type="entry name" value="MethylTrfase_TaqI-like_dom"/>
</dbReference>
<dbReference type="GO" id="GO:0009307">
    <property type="term" value="P:DNA restriction-modification system"/>
    <property type="evidence" value="ECO:0007669"/>
    <property type="project" value="UniProtKB-KW"/>
</dbReference>
<dbReference type="InterPro" id="IPR002052">
    <property type="entry name" value="DNA_methylase_N6_adenine_CS"/>
</dbReference>
<dbReference type="CDD" id="cd02440">
    <property type="entry name" value="AdoMet_MTases"/>
    <property type="match status" value="1"/>
</dbReference>
<evidence type="ECO:0000256" key="4">
    <source>
        <dbReference type="ARBA" id="ARBA00022679"/>
    </source>
</evidence>
<dbReference type="PRINTS" id="PR00507">
    <property type="entry name" value="N12N6MTFRASE"/>
</dbReference>
<protein>
    <recommendedName>
        <fullName evidence="2">site-specific DNA-methyltransferase (adenine-specific)</fullName>
        <ecNumber evidence="2">2.1.1.72</ecNumber>
    </recommendedName>
</protein>
<keyword evidence="5" id="KW-0949">S-adenosyl-L-methionine</keyword>
<dbReference type="PROSITE" id="PS00092">
    <property type="entry name" value="N6_MTASE"/>
    <property type="match status" value="1"/>
</dbReference>
<dbReference type="SUPFAM" id="SSF53335">
    <property type="entry name" value="S-adenosyl-L-methionine-dependent methyltransferases"/>
    <property type="match status" value="1"/>
</dbReference>
<dbReference type="Gene3D" id="3.40.50.150">
    <property type="entry name" value="Vaccinia Virus protein VP39"/>
    <property type="match status" value="1"/>
</dbReference>
<dbReference type="InterPro" id="IPR050953">
    <property type="entry name" value="N4_N6_ade-DNA_methylase"/>
</dbReference>
<dbReference type="Pfam" id="PF07669">
    <property type="entry name" value="Eco57I"/>
    <property type="match status" value="1"/>
</dbReference>
<accession>A0A377XJV7</accession>
<sequence>MKFKADQTAQKLRGGYYTPQNIADFTTKWVLNNKPKSILEPSCGDGVFFQSLYNNKFDKNTKVQGYELFDIEAKKSMELCKSLGFSDVEITEGDFLEWAKVAIQKKNTSFDAIIGNPPFIRYQFLEKDFQENTEAIFKLLDLKFTKHTNAWVPFILSGVSLLNPGGRLGMVIPSEIINVMHAQSLRTFLGEHCSKIVIIDPKEIWFSETLQGAVILLVEKKINLDCASQGVGIKGVSGFDFLQKNPEDIFNETNTINGDTVKGKWTKAVLDKNEVNLLNEIIKHPNVHSFDTIANVEVGMVTGANEFFLVNKDVVDAFDLSEFTHPMFGRSQHCQGVIYDEVQHLANIENKLPVYFLYLDKEFHELPKKTQEYIFNGELQGFHKRYKCRIRKPWYKVPSVFSTKLAMLKRSHDAPRLIYNQYQAYTTDTAYRIKPKSNINEEKLSYCFLNPLTAIFAELEGRSYGGGVMELVPSEIRKLFIPLPEKIEFDLSELNNSMMNRSMEQILVEQGKKIFSHMGYDDEVVEKLIHIWNKLKNRRQRS</sequence>
<comment type="similarity">
    <text evidence="1">Belongs to the N(4)/N(6)-methyltransferase family.</text>
</comment>
<organism evidence="10 11">
    <name type="scientific">Klebsiella pneumoniae</name>
    <dbReference type="NCBI Taxonomy" id="573"/>
    <lineage>
        <taxon>Bacteria</taxon>
        <taxon>Pseudomonadati</taxon>
        <taxon>Pseudomonadota</taxon>
        <taxon>Gammaproteobacteria</taxon>
        <taxon>Enterobacterales</taxon>
        <taxon>Enterobacteriaceae</taxon>
        <taxon>Klebsiella/Raoultella group</taxon>
        <taxon>Klebsiella</taxon>
        <taxon>Klebsiella pneumoniae complex</taxon>
    </lineage>
</organism>
<dbReference type="AlphaFoldDB" id="A0A377XJV7"/>
<proteinExistence type="inferred from homology"/>
<reference evidence="10 11" key="1">
    <citation type="submission" date="2018-06" db="EMBL/GenBank/DDBJ databases">
        <authorList>
            <consortium name="Pathogen Informatics"/>
            <person name="Doyle S."/>
        </authorList>
    </citation>
    <scope>NUCLEOTIDE SEQUENCE [LARGE SCALE GENOMIC DNA]</scope>
    <source>
        <strain evidence="10 11">NCTC5047</strain>
    </source>
</reference>
<evidence type="ECO:0000256" key="2">
    <source>
        <dbReference type="ARBA" id="ARBA00011900"/>
    </source>
</evidence>
<dbReference type="PANTHER" id="PTHR33841:SF5">
    <property type="entry name" value="DNA METHYLASE (MODIFICATION METHYLASE) (METHYLTRANSFERASE)-RELATED"/>
    <property type="match status" value="1"/>
</dbReference>
<dbReference type="InterPro" id="IPR054520">
    <property type="entry name" value="M_Eco57I_C"/>
</dbReference>
<evidence type="ECO:0000256" key="3">
    <source>
        <dbReference type="ARBA" id="ARBA00022603"/>
    </source>
</evidence>
<dbReference type="Proteomes" id="UP000254340">
    <property type="component" value="Unassembled WGS sequence"/>
</dbReference>
<dbReference type="EMBL" id="UGLH01000006">
    <property type="protein sequence ID" value="STT83576.1"/>
    <property type="molecule type" value="Genomic_DNA"/>
</dbReference>
<dbReference type="Pfam" id="PF22837">
    <property type="entry name" value="M_Eco57I_C"/>
    <property type="match status" value="1"/>
</dbReference>
<evidence type="ECO:0000259" key="9">
    <source>
        <dbReference type="Pfam" id="PF22837"/>
    </source>
</evidence>
<dbReference type="GO" id="GO:0003676">
    <property type="term" value="F:nucleic acid binding"/>
    <property type="evidence" value="ECO:0007669"/>
    <property type="project" value="InterPro"/>
</dbReference>
<comment type="catalytic activity">
    <reaction evidence="7">
        <text>a 2'-deoxyadenosine in DNA + S-adenosyl-L-methionine = an N(6)-methyl-2'-deoxyadenosine in DNA + S-adenosyl-L-homocysteine + H(+)</text>
        <dbReference type="Rhea" id="RHEA:15197"/>
        <dbReference type="Rhea" id="RHEA-COMP:12418"/>
        <dbReference type="Rhea" id="RHEA-COMP:12419"/>
        <dbReference type="ChEBI" id="CHEBI:15378"/>
        <dbReference type="ChEBI" id="CHEBI:57856"/>
        <dbReference type="ChEBI" id="CHEBI:59789"/>
        <dbReference type="ChEBI" id="CHEBI:90615"/>
        <dbReference type="ChEBI" id="CHEBI:90616"/>
        <dbReference type="EC" id="2.1.1.72"/>
    </reaction>
</comment>
<keyword evidence="4 10" id="KW-0808">Transferase</keyword>
<evidence type="ECO:0000313" key="10">
    <source>
        <dbReference type="EMBL" id="STT83576.1"/>
    </source>
</evidence>
<dbReference type="REBASE" id="380021">
    <property type="entry name" value="M.Kpn1936I"/>
</dbReference>
<name>A0A377XJV7_KLEPN</name>
<keyword evidence="6" id="KW-0680">Restriction system</keyword>
<feature type="domain" description="Type II methyltransferase M.Eco57I C-terminal" evidence="9">
    <location>
        <begin position="263"/>
        <end position="514"/>
    </location>
</feature>
<dbReference type="InterPro" id="IPR029063">
    <property type="entry name" value="SAM-dependent_MTases_sf"/>
</dbReference>
<dbReference type="GO" id="GO:0009007">
    <property type="term" value="F:site-specific DNA-methyltransferase (adenine-specific) activity"/>
    <property type="evidence" value="ECO:0007669"/>
    <property type="project" value="UniProtKB-EC"/>
</dbReference>
<feature type="domain" description="Type II methyltransferase M.TaqI-like" evidence="8">
    <location>
        <begin position="75"/>
        <end position="200"/>
    </location>
</feature>
<evidence type="ECO:0000256" key="1">
    <source>
        <dbReference type="ARBA" id="ARBA00006594"/>
    </source>
</evidence>
<evidence type="ECO:0000259" key="8">
    <source>
        <dbReference type="Pfam" id="PF07669"/>
    </source>
</evidence>
<keyword evidence="3 10" id="KW-0489">Methyltransferase</keyword>
<dbReference type="SUPFAM" id="SSF116734">
    <property type="entry name" value="DNA methylase specificity domain"/>
    <property type="match status" value="1"/>
</dbReference>
<evidence type="ECO:0000313" key="11">
    <source>
        <dbReference type="Proteomes" id="UP000254340"/>
    </source>
</evidence>
<dbReference type="GO" id="GO:0032259">
    <property type="term" value="P:methylation"/>
    <property type="evidence" value="ECO:0007669"/>
    <property type="project" value="UniProtKB-KW"/>
</dbReference>